<feature type="signal peptide" evidence="1">
    <location>
        <begin position="1"/>
        <end position="24"/>
    </location>
</feature>
<evidence type="ECO:0000313" key="3">
    <source>
        <dbReference type="Proteomes" id="UP000601055"/>
    </source>
</evidence>
<dbReference type="AlphaFoldDB" id="A0A923DX64"/>
<reference evidence="2" key="1">
    <citation type="submission" date="2019-11" db="EMBL/GenBank/DDBJ databases">
        <title>Description of Pedobacter sp. LMG 31464T.</title>
        <authorList>
            <person name="Carlier A."/>
            <person name="Qi S."/>
            <person name="Vandamme P."/>
        </authorList>
    </citation>
    <scope>NUCLEOTIDE SEQUENCE</scope>
    <source>
        <strain evidence="2">LMG 31464</strain>
    </source>
</reference>
<dbReference type="PROSITE" id="PS51257">
    <property type="entry name" value="PROKAR_LIPOPROTEIN"/>
    <property type="match status" value="1"/>
</dbReference>
<dbReference type="EMBL" id="WNXD01000001">
    <property type="protein sequence ID" value="MBB2144745.1"/>
    <property type="molecule type" value="Genomic_DNA"/>
</dbReference>
<feature type="chain" id="PRO_5037748138" evidence="1">
    <location>
        <begin position="25"/>
        <end position="380"/>
    </location>
</feature>
<dbReference type="InterPro" id="IPR025345">
    <property type="entry name" value="DUF4249"/>
</dbReference>
<evidence type="ECO:0000313" key="2">
    <source>
        <dbReference type="EMBL" id="MBB2144745.1"/>
    </source>
</evidence>
<gene>
    <name evidence="2" type="ORF">GM921_04575</name>
</gene>
<dbReference type="Proteomes" id="UP000601055">
    <property type="component" value="Unassembled WGS sequence"/>
</dbReference>
<protein>
    <submittedName>
        <fullName evidence="2">DUF4249 family protein</fullName>
    </submittedName>
</protein>
<organism evidence="2 3">
    <name type="scientific">Pedobacter planticolens</name>
    <dbReference type="NCBI Taxonomy" id="2679964"/>
    <lineage>
        <taxon>Bacteria</taxon>
        <taxon>Pseudomonadati</taxon>
        <taxon>Bacteroidota</taxon>
        <taxon>Sphingobacteriia</taxon>
        <taxon>Sphingobacteriales</taxon>
        <taxon>Sphingobacteriaceae</taxon>
        <taxon>Pedobacter</taxon>
    </lineage>
</organism>
<comment type="caution">
    <text evidence="2">The sequence shown here is derived from an EMBL/GenBank/DDBJ whole genome shotgun (WGS) entry which is preliminary data.</text>
</comment>
<keyword evidence="3" id="KW-1185">Reference proteome</keyword>
<keyword evidence="1" id="KW-0732">Signal</keyword>
<accession>A0A923DX64</accession>
<evidence type="ECO:0000256" key="1">
    <source>
        <dbReference type="SAM" id="SignalP"/>
    </source>
</evidence>
<dbReference type="Pfam" id="PF14054">
    <property type="entry name" value="DUF4249"/>
    <property type="match status" value="1"/>
</dbReference>
<proteinExistence type="predicted"/>
<name>A0A923DX64_9SPHI</name>
<sequence length="380" mass="42897">MKKFKNVYLLILCLAFFACKEPYAPTVTTINHNFLIIEGFINTGADSTIINLSRSVLVDNKNTANPELNATVTVESDANNSYTLNNLGKGVYASAGLNLDNSKKYRLRIKTSKGVTYLSDFVESKISPVIDAVGFDVKDDGIQVHVNTHDDSNNSKYFRWEYKDTWQFNSDYYSVLSYNGIKGPGFQDRLYPDENIATCWTTKSSNNILLGSTLKLEKDVINKAPLTFIESSSEKISVRYSILVKQYVITKEAFEFWEKLKKNTENLGSIFDTQPSELRGNVYNVADRNEPVVGFIGAGVTQTKRFFINKKELPNWALKYPYKCAELDTLNNFFATKAMQTGLKTPLAFVLVDGVTYILLVDKECGDCTIRGVNRKPSFW</sequence>
<dbReference type="RefSeq" id="WP_182921426.1">
    <property type="nucleotide sequence ID" value="NZ_WNXD01000001.1"/>
</dbReference>